<evidence type="ECO:0000313" key="3">
    <source>
        <dbReference type="EMBL" id="GGA09640.1"/>
    </source>
</evidence>
<keyword evidence="4" id="KW-1185">Reference proteome</keyword>
<proteinExistence type="inferred from homology"/>
<comment type="similarity">
    <text evidence="1">Belongs to the UPF0174 family.</text>
</comment>
<gene>
    <name evidence="3" type="ORF">GCM10010923_20070</name>
</gene>
<organism evidence="3 4">
    <name type="scientific">Blastomonas marina</name>
    <dbReference type="NCBI Taxonomy" id="1867408"/>
    <lineage>
        <taxon>Bacteria</taxon>
        <taxon>Pseudomonadati</taxon>
        <taxon>Pseudomonadota</taxon>
        <taxon>Alphaproteobacteria</taxon>
        <taxon>Sphingomonadales</taxon>
        <taxon>Sphingomonadaceae</taxon>
        <taxon>Blastomonas</taxon>
    </lineage>
</organism>
<evidence type="ECO:0000259" key="2">
    <source>
        <dbReference type="Pfam" id="PF03981"/>
    </source>
</evidence>
<accession>A0ABQ1FEP3</accession>
<evidence type="ECO:0000313" key="4">
    <source>
        <dbReference type="Proteomes" id="UP000603317"/>
    </source>
</evidence>
<sequence length="172" mass="18916">MKRFLSRFFSTKPDPAEALRPLWHAIVREARDPAWYENGGIADTVEGRFDAITLVTALVMIRMERDEPLREPSARVTELFVDDMSGQLRESGVGDLMVGKKVGKLVGTLAGRIEAYRAGLTAADDATLEAAVDRNVSLSSAEGAHRVAERMRAMHDRFGAMDSRKLLAGEIA</sequence>
<dbReference type="Proteomes" id="UP000603317">
    <property type="component" value="Unassembled WGS sequence"/>
</dbReference>
<comment type="caution">
    <text evidence="3">The sequence shown here is derived from an EMBL/GenBank/DDBJ whole genome shotgun (WGS) entry which is preliminary data.</text>
</comment>
<protein>
    <recommendedName>
        <fullName evidence="2">Ubiquinol-cytochrome c chaperone domain-containing protein</fullName>
    </recommendedName>
</protein>
<dbReference type="InterPro" id="IPR021150">
    <property type="entry name" value="Ubiq_cyt_c_chap"/>
</dbReference>
<feature type="domain" description="Ubiquinol-cytochrome c chaperone" evidence="2">
    <location>
        <begin position="40"/>
        <end position="171"/>
    </location>
</feature>
<reference evidence="4" key="1">
    <citation type="journal article" date="2019" name="Int. J. Syst. Evol. Microbiol.">
        <title>The Global Catalogue of Microorganisms (GCM) 10K type strain sequencing project: providing services to taxonomists for standard genome sequencing and annotation.</title>
        <authorList>
            <consortium name="The Broad Institute Genomics Platform"/>
            <consortium name="The Broad Institute Genome Sequencing Center for Infectious Disease"/>
            <person name="Wu L."/>
            <person name="Ma J."/>
        </authorList>
    </citation>
    <scope>NUCLEOTIDE SEQUENCE [LARGE SCALE GENOMIC DNA]</scope>
    <source>
        <strain evidence="4">CGMCC 1.15297</strain>
    </source>
</reference>
<dbReference type="Pfam" id="PF03981">
    <property type="entry name" value="Ubiq_cyt_C_chap"/>
    <property type="match status" value="1"/>
</dbReference>
<evidence type="ECO:0000256" key="1">
    <source>
        <dbReference type="ARBA" id="ARBA00006436"/>
    </source>
</evidence>
<name>A0ABQ1FEP3_9SPHN</name>
<dbReference type="RefSeq" id="WP_188642566.1">
    <property type="nucleotide sequence ID" value="NZ_BMID01000001.1"/>
</dbReference>
<dbReference type="EMBL" id="BMID01000001">
    <property type="protein sequence ID" value="GGA09640.1"/>
    <property type="molecule type" value="Genomic_DNA"/>
</dbReference>